<dbReference type="Gene3D" id="3.20.20.150">
    <property type="entry name" value="Divalent-metal-dependent TIM barrel enzymes"/>
    <property type="match status" value="1"/>
</dbReference>
<evidence type="ECO:0000313" key="3">
    <source>
        <dbReference type="Proteomes" id="UP001224997"/>
    </source>
</evidence>
<dbReference type="Proteomes" id="UP001224997">
    <property type="component" value="Unassembled WGS sequence"/>
</dbReference>
<dbReference type="RefSeq" id="WP_305963706.1">
    <property type="nucleotide sequence ID" value="NZ_JAVAMQ010000010.1"/>
</dbReference>
<sequence>MRFAINHICAPNLPLAEFFAMCRRLGVSEVEIRNDIPDVLGSMTAAAVRAEADAQGITILSINALYPFNVWSGDLPDRAQRMADYAADCGAKALVMCPLNDGSKVAHSQVVAALDAMKPILTDRGLTGLVEPLGFPISSLRSKAEAIAAITEAGDDGTFRLMHDTFHHHLAGEAELYPHRSGLVHISGVTDPGVAVDDMLDAHRVLVDSDDRLGNVAQMRALIEGGYAGPFSFEPFAAEIHALADPEAALRASMDHLADRLAPVLSARG</sequence>
<protein>
    <submittedName>
        <fullName evidence="2">TIM barrel protein</fullName>
    </submittedName>
</protein>
<accession>A0ABT9JDF2</accession>
<reference evidence="2 3" key="1">
    <citation type="submission" date="2023-08" db="EMBL/GenBank/DDBJ databases">
        <authorList>
            <person name="Park J.-S."/>
        </authorList>
    </citation>
    <scope>NUCLEOTIDE SEQUENCE [LARGE SCALE GENOMIC DNA]</scope>
    <source>
        <strain evidence="2 3">2205BS29-5</strain>
    </source>
</reference>
<gene>
    <name evidence="2" type="ORF">Q5Y72_12220</name>
</gene>
<dbReference type="PANTHER" id="PTHR12110:SF53">
    <property type="entry name" value="BLR5974 PROTEIN"/>
    <property type="match status" value="1"/>
</dbReference>
<dbReference type="InterPro" id="IPR013022">
    <property type="entry name" value="Xyl_isomerase-like_TIM-brl"/>
</dbReference>
<evidence type="ECO:0000313" key="2">
    <source>
        <dbReference type="EMBL" id="MDP5307856.1"/>
    </source>
</evidence>
<feature type="domain" description="Xylose isomerase-like TIM barrel" evidence="1">
    <location>
        <begin position="19"/>
        <end position="259"/>
    </location>
</feature>
<dbReference type="InterPro" id="IPR050312">
    <property type="entry name" value="IolE/XylAMocC-like"/>
</dbReference>
<organism evidence="2 3">
    <name type="scientific">Paracoccus spongiarum</name>
    <dbReference type="NCBI Taxonomy" id="3064387"/>
    <lineage>
        <taxon>Bacteria</taxon>
        <taxon>Pseudomonadati</taxon>
        <taxon>Pseudomonadota</taxon>
        <taxon>Alphaproteobacteria</taxon>
        <taxon>Rhodobacterales</taxon>
        <taxon>Paracoccaceae</taxon>
        <taxon>Paracoccus</taxon>
    </lineage>
</organism>
<dbReference type="EMBL" id="JAVAMQ010000010">
    <property type="protein sequence ID" value="MDP5307856.1"/>
    <property type="molecule type" value="Genomic_DNA"/>
</dbReference>
<dbReference type="SUPFAM" id="SSF51658">
    <property type="entry name" value="Xylose isomerase-like"/>
    <property type="match status" value="1"/>
</dbReference>
<proteinExistence type="predicted"/>
<dbReference type="PIRSF" id="PIRSF036778">
    <property type="entry name" value="UCP036778"/>
    <property type="match status" value="1"/>
</dbReference>
<keyword evidence="3" id="KW-1185">Reference proteome</keyword>
<evidence type="ECO:0000259" key="1">
    <source>
        <dbReference type="Pfam" id="PF01261"/>
    </source>
</evidence>
<comment type="caution">
    <text evidence="2">The sequence shown here is derived from an EMBL/GenBank/DDBJ whole genome shotgun (WGS) entry which is preliminary data.</text>
</comment>
<dbReference type="InterPro" id="IPR036237">
    <property type="entry name" value="Xyl_isomerase-like_sf"/>
</dbReference>
<dbReference type="PANTHER" id="PTHR12110">
    <property type="entry name" value="HYDROXYPYRUVATE ISOMERASE"/>
    <property type="match status" value="1"/>
</dbReference>
<dbReference type="Pfam" id="PF01261">
    <property type="entry name" value="AP_endonuc_2"/>
    <property type="match status" value="1"/>
</dbReference>
<name>A0ABT9JDF2_9RHOB</name>
<dbReference type="InterPro" id="IPR014621">
    <property type="entry name" value="UCP036778_sugar_epimerase"/>
</dbReference>